<evidence type="ECO:0000259" key="6">
    <source>
        <dbReference type="Pfam" id="PF14759"/>
    </source>
</evidence>
<dbReference type="SUPFAM" id="SSF55424">
    <property type="entry name" value="FAD/NAD-linked reductases, dimerisation (C-terminal) domain"/>
    <property type="match status" value="1"/>
</dbReference>
<dbReference type="PANTHER" id="PTHR43557:SF2">
    <property type="entry name" value="RIESKE DOMAIN-CONTAINING PROTEIN-RELATED"/>
    <property type="match status" value="1"/>
</dbReference>
<keyword evidence="4" id="KW-0560">Oxidoreductase</keyword>
<dbReference type="InterPro" id="IPR028202">
    <property type="entry name" value="Reductase_C"/>
</dbReference>
<feature type="domain" description="Reductase C-terminal" evidence="6">
    <location>
        <begin position="321"/>
        <end position="392"/>
    </location>
</feature>
<dbReference type="Gene3D" id="3.50.50.60">
    <property type="entry name" value="FAD/NAD(P)-binding domain"/>
    <property type="match status" value="2"/>
</dbReference>
<feature type="domain" description="FAD/NAD(P)-binding" evidence="5">
    <location>
        <begin position="5"/>
        <end position="300"/>
    </location>
</feature>
<evidence type="ECO:0000256" key="1">
    <source>
        <dbReference type="ARBA" id="ARBA00001974"/>
    </source>
</evidence>
<evidence type="ECO:0000256" key="2">
    <source>
        <dbReference type="ARBA" id="ARBA00022630"/>
    </source>
</evidence>
<dbReference type="Gene3D" id="3.30.390.30">
    <property type="match status" value="1"/>
</dbReference>
<keyword evidence="8" id="KW-1185">Reference proteome</keyword>
<dbReference type="Proteomes" id="UP000674084">
    <property type="component" value="Unassembled WGS sequence"/>
</dbReference>
<evidence type="ECO:0000313" key="7">
    <source>
        <dbReference type="EMBL" id="MBQ0923521.1"/>
    </source>
</evidence>
<dbReference type="PRINTS" id="PR00368">
    <property type="entry name" value="FADPNR"/>
</dbReference>
<evidence type="ECO:0000259" key="5">
    <source>
        <dbReference type="Pfam" id="PF07992"/>
    </source>
</evidence>
<protein>
    <submittedName>
        <fullName evidence="7">FAD-dependent oxidoreductase</fullName>
    </submittedName>
</protein>
<dbReference type="InterPro" id="IPR050446">
    <property type="entry name" value="FAD-oxidoreductase/Apoptosis"/>
</dbReference>
<reference evidence="7 8" key="1">
    <citation type="submission" date="2021-04" db="EMBL/GenBank/DDBJ databases">
        <title>Whole-genome sequencing of Saccharopolyspora endophytica KCTC 19397.</title>
        <authorList>
            <person name="Ay H."/>
            <person name="Saygin H."/>
            <person name="Sahin N."/>
        </authorList>
    </citation>
    <scope>NUCLEOTIDE SEQUENCE [LARGE SCALE GENOMIC DNA]</scope>
    <source>
        <strain evidence="7 8">KCTC 19397</strain>
    </source>
</reference>
<name>A0ABS5DB52_9PSEU</name>
<organism evidence="7 8">
    <name type="scientific">Saccharopolyspora endophytica</name>
    <dbReference type="NCBI Taxonomy" id="543886"/>
    <lineage>
        <taxon>Bacteria</taxon>
        <taxon>Bacillati</taxon>
        <taxon>Actinomycetota</taxon>
        <taxon>Actinomycetes</taxon>
        <taxon>Pseudonocardiales</taxon>
        <taxon>Pseudonocardiaceae</taxon>
        <taxon>Saccharopolyspora</taxon>
    </lineage>
</organism>
<dbReference type="Pfam" id="PF14759">
    <property type="entry name" value="Reductase_C"/>
    <property type="match status" value="1"/>
</dbReference>
<comment type="caution">
    <text evidence="7">The sequence shown here is derived from an EMBL/GenBank/DDBJ whole genome shotgun (WGS) entry which is preliminary data.</text>
</comment>
<dbReference type="EMBL" id="JAGPXE010000002">
    <property type="protein sequence ID" value="MBQ0923521.1"/>
    <property type="molecule type" value="Genomic_DNA"/>
</dbReference>
<evidence type="ECO:0000256" key="3">
    <source>
        <dbReference type="ARBA" id="ARBA00022827"/>
    </source>
</evidence>
<comment type="cofactor">
    <cofactor evidence="1">
        <name>FAD</name>
        <dbReference type="ChEBI" id="CHEBI:57692"/>
    </cofactor>
</comment>
<dbReference type="InterPro" id="IPR036188">
    <property type="entry name" value="FAD/NAD-bd_sf"/>
</dbReference>
<dbReference type="RefSeq" id="WP_210968965.1">
    <property type="nucleotide sequence ID" value="NZ_JAGPXE010000002.1"/>
</dbReference>
<evidence type="ECO:0000313" key="8">
    <source>
        <dbReference type="Proteomes" id="UP000674084"/>
    </source>
</evidence>
<evidence type="ECO:0000256" key="4">
    <source>
        <dbReference type="ARBA" id="ARBA00023002"/>
    </source>
</evidence>
<sequence>MTAGHLVVVGASLAGLRAVESARKSGHQGRITLIGDEPHLPYDRPPLSKEFLAPEVDPEPSSHWAEGQFADFEVDLCLGRRASALDTAERRVAVGDDSLGFDALVIATGAAARSLPGSEGLRGVHVLRTLDDARAVRAALDGGARTLVVGGGFIGSEVAAAARRRGLPVTLVESLPTPLVRAVGAEVGSAVARLHEENGVDVRCGITVTGVTGSDRVEQVDLSDGTMLDVDLVVVGIGAIPGTDWLRSSGLDVDNGIACDETLNVGVPGVYAAGDVARWRSGRFGRSLRVEHWTSAAEQGALAARNALDPASASHYDEVPYFWSDCYDRKMQFAGVADGIDEVHVAAGDLESARFTALYRKEDRIVGAFTMNSPGHSAKCQRLIGQQASWQDALDLLARRRAR</sequence>
<accession>A0ABS5DB52</accession>
<dbReference type="InterPro" id="IPR016156">
    <property type="entry name" value="FAD/NAD-linked_Rdtase_dimer_sf"/>
</dbReference>
<gene>
    <name evidence="7" type="ORF">KBO27_06175</name>
</gene>
<dbReference type="PANTHER" id="PTHR43557">
    <property type="entry name" value="APOPTOSIS-INDUCING FACTOR 1"/>
    <property type="match status" value="1"/>
</dbReference>
<dbReference type="PRINTS" id="PR00411">
    <property type="entry name" value="PNDRDTASEI"/>
</dbReference>
<dbReference type="Pfam" id="PF07992">
    <property type="entry name" value="Pyr_redox_2"/>
    <property type="match status" value="1"/>
</dbReference>
<dbReference type="InterPro" id="IPR023753">
    <property type="entry name" value="FAD/NAD-binding_dom"/>
</dbReference>
<keyword evidence="3" id="KW-0274">FAD</keyword>
<proteinExistence type="predicted"/>
<dbReference type="SUPFAM" id="SSF51905">
    <property type="entry name" value="FAD/NAD(P)-binding domain"/>
    <property type="match status" value="2"/>
</dbReference>
<keyword evidence="2" id="KW-0285">Flavoprotein</keyword>